<evidence type="ECO:0000256" key="13">
    <source>
        <dbReference type="ARBA" id="ARBA00048150"/>
    </source>
</evidence>
<evidence type="ECO:0000256" key="12">
    <source>
        <dbReference type="ARBA" id="ARBA00030295"/>
    </source>
</evidence>
<dbReference type="Gene3D" id="3.90.460.10">
    <property type="entry name" value="Ferredoxin thioredoxin reductase catalytic beta subunit"/>
    <property type="match status" value="1"/>
</dbReference>
<sequence>MDELEEQILAESADHAEKEGFALNSDGQIVAVLMKSLARNQREKGKRYCPCRVVTGNKKEDAKIVCPCAFHKDEVEKDGFCRCRLFFRK</sequence>
<dbReference type="SUPFAM" id="SSF57662">
    <property type="entry name" value="Ferredoxin thioredoxin reductase (FTR), catalytic beta chain"/>
    <property type="match status" value="1"/>
</dbReference>
<dbReference type="InterPro" id="IPR036644">
    <property type="entry name" value="FTR_bsu_sf"/>
</dbReference>
<comment type="catalytic activity">
    <reaction evidence="13">
        <text>[thioredoxin]-disulfide + 2 reduced [2Fe-2S]-[ferredoxin] + 2 H(+) = [thioredoxin]-dithiol + 2 oxidized [2Fe-2S]-[ferredoxin]</text>
        <dbReference type="Rhea" id="RHEA:42336"/>
        <dbReference type="Rhea" id="RHEA-COMP:10000"/>
        <dbReference type="Rhea" id="RHEA-COMP:10001"/>
        <dbReference type="Rhea" id="RHEA-COMP:10698"/>
        <dbReference type="Rhea" id="RHEA-COMP:10700"/>
        <dbReference type="ChEBI" id="CHEBI:15378"/>
        <dbReference type="ChEBI" id="CHEBI:29950"/>
        <dbReference type="ChEBI" id="CHEBI:33737"/>
        <dbReference type="ChEBI" id="CHEBI:33738"/>
        <dbReference type="ChEBI" id="CHEBI:50058"/>
        <dbReference type="EC" id="1.8.7.2"/>
    </reaction>
</comment>
<proteinExistence type="inferred from homology"/>
<evidence type="ECO:0000256" key="7">
    <source>
        <dbReference type="ARBA" id="ARBA00023002"/>
    </source>
</evidence>
<dbReference type="GO" id="GO:0046872">
    <property type="term" value="F:metal ion binding"/>
    <property type="evidence" value="ECO:0007669"/>
    <property type="project" value="UniProtKB-KW"/>
</dbReference>
<accession>A0A938YYD1</accession>
<dbReference type="GO" id="GO:0051539">
    <property type="term" value="F:4 iron, 4 sulfur cluster binding"/>
    <property type="evidence" value="ECO:0007669"/>
    <property type="project" value="UniProtKB-KW"/>
</dbReference>
<evidence type="ECO:0000256" key="8">
    <source>
        <dbReference type="ARBA" id="ARBA00023004"/>
    </source>
</evidence>
<keyword evidence="9" id="KW-0411">Iron-sulfur</keyword>
<evidence type="ECO:0000256" key="2">
    <source>
        <dbReference type="ARBA" id="ARBA00003945"/>
    </source>
</evidence>
<keyword evidence="8" id="KW-0408">Iron</keyword>
<evidence type="ECO:0000256" key="3">
    <source>
        <dbReference type="ARBA" id="ARBA00007941"/>
    </source>
</evidence>
<evidence type="ECO:0000256" key="9">
    <source>
        <dbReference type="ARBA" id="ARBA00023014"/>
    </source>
</evidence>
<evidence type="ECO:0000256" key="4">
    <source>
        <dbReference type="ARBA" id="ARBA00012358"/>
    </source>
</evidence>
<reference evidence="14" key="1">
    <citation type="submission" date="2021-01" db="EMBL/GenBank/DDBJ databases">
        <title>Active Sulfur Cycling in an Early Earth Analoge.</title>
        <authorList>
            <person name="Hahn C.R."/>
            <person name="Youssef N.H."/>
            <person name="Elshahed M."/>
        </authorList>
    </citation>
    <scope>NUCLEOTIDE SEQUENCE</scope>
    <source>
        <strain evidence="14">Zod_Metabat.1151</strain>
    </source>
</reference>
<evidence type="ECO:0000256" key="10">
    <source>
        <dbReference type="ARBA" id="ARBA00023157"/>
    </source>
</evidence>
<dbReference type="PANTHER" id="PTHR35113:SF1">
    <property type="entry name" value="FERREDOXIN-THIOREDOXIN REDUCTASE CATALYTIC CHAIN, CHLOROPLASTIC"/>
    <property type="match status" value="1"/>
</dbReference>
<keyword evidence="7" id="KW-0560">Oxidoreductase</keyword>
<dbReference type="EC" id="1.8.7.2" evidence="4"/>
<dbReference type="PANTHER" id="PTHR35113">
    <property type="entry name" value="FERREDOXIN-THIOREDOXIN REDUCTASE CATALYTIC CHAIN, CHLOROPLASTIC"/>
    <property type="match status" value="1"/>
</dbReference>
<evidence type="ECO:0000256" key="11">
    <source>
        <dbReference type="ARBA" id="ARBA00026011"/>
    </source>
</evidence>
<dbReference type="AlphaFoldDB" id="A0A938YYD1"/>
<dbReference type="Pfam" id="PF02943">
    <property type="entry name" value="FeThRed_B"/>
    <property type="match status" value="1"/>
</dbReference>
<evidence type="ECO:0000256" key="1">
    <source>
        <dbReference type="ARBA" id="ARBA00001966"/>
    </source>
</evidence>
<comment type="cofactor">
    <cofactor evidence="1">
        <name>[4Fe-4S] cluster</name>
        <dbReference type="ChEBI" id="CHEBI:49883"/>
    </cofactor>
</comment>
<comment type="function">
    <text evidence="2">Catalytic subunit of the ferredoxin-thioredoxin reductase (FTR), which catalyzes the two-electron reduction of thioredoxins by the electrons provided by reduced ferredoxin.</text>
</comment>
<keyword evidence="10" id="KW-1015">Disulfide bond</keyword>
<keyword evidence="5" id="KW-0004">4Fe-4S</keyword>
<dbReference type="GO" id="GO:0016730">
    <property type="term" value="F:oxidoreductase activity, acting on iron-sulfur proteins as donors"/>
    <property type="evidence" value="ECO:0007669"/>
    <property type="project" value="InterPro"/>
</dbReference>
<dbReference type="Proteomes" id="UP000809243">
    <property type="component" value="Unassembled WGS sequence"/>
</dbReference>
<evidence type="ECO:0000256" key="6">
    <source>
        <dbReference type="ARBA" id="ARBA00022723"/>
    </source>
</evidence>
<gene>
    <name evidence="14" type="ORF">JW744_05760</name>
</gene>
<comment type="caution">
    <text evidence="14">The sequence shown here is derived from an EMBL/GenBank/DDBJ whole genome shotgun (WGS) entry which is preliminary data.</text>
</comment>
<organism evidence="14 15">
    <name type="scientific">Candidatus Iainarchaeum sp</name>
    <dbReference type="NCBI Taxonomy" id="3101447"/>
    <lineage>
        <taxon>Archaea</taxon>
        <taxon>Candidatus Iainarchaeota</taxon>
        <taxon>Candidatus Iainarchaeia</taxon>
        <taxon>Candidatus Iainarchaeales</taxon>
        <taxon>Candidatus Iainarchaeaceae</taxon>
        <taxon>Candidatus Iainarchaeum</taxon>
    </lineage>
</organism>
<evidence type="ECO:0000313" key="15">
    <source>
        <dbReference type="Proteomes" id="UP000809243"/>
    </source>
</evidence>
<keyword evidence="6" id="KW-0479">Metal-binding</keyword>
<evidence type="ECO:0000313" key="14">
    <source>
        <dbReference type="EMBL" id="MBN2067946.1"/>
    </source>
</evidence>
<comment type="similarity">
    <text evidence="3">Belongs to the ferredoxin thioredoxin reductase beta subunit family.</text>
</comment>
<evidence type="ECO:0000256" key="5">
    <source>
        <dbReference type="ARBA" id="ARBA00022485"/>
    </source>
</evidence>
<comment type="subunit">
    <text evidence="11">Heterodimer of subunit A (variable subunit) and subunit B (catalytic subunit). Heterodimeric FTR forms a complex with ferredoxin and thioredoxin.</text>
</comment>
<dbReference type="InterPro" id="IPR004209">
    <property type="entry name" value="FTR_bsu"/>
</dbReference>
<dbReference type="EMBL" id="JAFGDB010000102">
    <property type="protein sequence ID" value="MBN2067946.1"/>
    <property type="molecule type" value="Genomic_DNA"/>
</dbReference>
<protein>
    <recommendedName>
        <fullName evidence="4">ferredoxin:thioredoxin reductase</fullName>
        <ecNumber evidence="4">1.8.7.2</ecNumber>
    </recommendedName>
    <alternativeName>
        <fullName evidence="12">Ferredoxin-thioredoxin reductase subunit B</fullName>
    </alternativeName>
</protein>
<name>A0A938YYD1_9ARCH</name>